<sequence>VVDQTDEATSRSLRGDVADGQA</sequence>
<evidence type="ECO:0000313" key="2">
    <source>
        <dbReference type="EMBL" id="ETJ43075.1"/>
    </source>
</evidence>
<accession>W1YMW8</accession>
<feature type="non-terminal residue" evidence="2">
    <location>
        <position position="1"/>
    </location>
</feature>
<feature type="region of interest" description="Disordered" evidence="1">
    <location>
        <begin position="1"/>
        <end position="22"/>
    </location>
</feature>
<reference evidence="2" key="1">
    <citation type="submission" date="2013-12" db="EMBL/GenBank/DDBJ databases">
        <title>A Varibaculum cambriense genome reconstructed from a premature infant gut community with otherwise low bacterial novelty that shifts toward anaerobic metabolism during the third week of life.</title>
        <authorList>
            <person name="Brown C.T."/>
            <person name="Sharon I."/>
            <person name="Thomas B.C."/>
            <person name="Castelle C.J."/>
            <person name="Morowitz M.J."/>
            <person name="Banfield J.F."/>
        </authorList>
    </citation>
    <scope>NUCLEOTIDE SEQUENCE</scope>
</reference>
<dbReference type="AlphaFoldDB" id="W1YMW8"/>
<feature type="compositionally biased region" description="Basic and acidic residues" evidence="1">
    <location>
        <begin position="13"/>
        <end position="22"/>
    </location>
</feature>
<gene>
    <name evidence="2" type="ORF">Q604_UNBC02931G0002</name>
</gene>
<proteinExistence type="predicted"/>
<organism evidence="2">
    <name type="scientific">human gut metagenome</name>
    <dbReference type="NCBI Taxonomy" id="408170"/>
    <lineage>
        <taxon>unclassified sequences</taxon>
        <taxon>metagenomes</taxon>
        <taxon>organismal metagenomes</taxon>
    </lineage>
</organism>
<evidence type="ECO:0000256" key="1">
    <source>
        <dbReference type="SAM" id="MobiDB-lite"/>
    </source>
</evidence>
<name>W1YMW8_9ZZZZ</name>
<protein>
    <submittedName>
        <fullName evidence="2">Uncharacterized protein</fullName>
    </submittedName>
</protein>
<comment type="caution">
    <text evidence="2">The sequence shown here is derived from an EMBL/GenBank/DDBJ whole genome shotgun (WGS) entry which is preliminary data.</text>
</comment>
<dbReference type="EMBL" id="AZMM01002931">
    <property type="protein sequence ID" value="ETJ43075.1"/>
    <property type="molecule type" value="Genomic_DNA"/>
</dbReference>